<dbReference type="KEGG" id="trs:Terro_1393"/>
<keyword evidence="2" id="KW-0732">Signal</keyword>
<dbReference type="OrthoDB" id="123229at2"/>
<organism evidence="3 4">
    <name type="scientific">Terriglobus roseus (strain DSM 18391 / NRRL B-41598 / KBS 63)</name>
    <dbReference type="NCBI Taxonomy" id="926566"/>
    <lineage>
        <taxon>Bacteria</taxon>
        <taxon>Pseudomonadati</taxon>
        <taxon>Acidobacteriota</taxon>
        <taxon>Terriglobia</taxon>
        <taxon>Terriglobales</taxon>
        <taxon>Acidobacteriaceae</taxon>
        <taxon>Terriglobus</taxon>
    </lineage>
</organism>
<feature type="compositionally biased region" description="Polar residues" evidence="1">
    <location>
        <begin position="94"/>
        <end position="103"/>
    </location>
</feature>
<dbReference type="RefSeq" id="WP_014785271.1">
    <property type="nucleotide sequence ID" value="NC_018014.1"/>
</dbReference>
<dbReference type="STRING" id="926566.Terro_1393"/>
<evidence type="ECO:0000313" key="4">
    <source>
        <dbReference type="Proteomes" id="UP000006056"/>
    </source>
</evidence>
<proteinExistence type="predicted"/>
<accession>I3ZEN4</accession>
<feature type="chain" id="PRO_5003684756" description="P pilus assembly/Cpx signaling pathway, periplasmic inhibitor/zinc-resistance associated protein" evidence="2">
    <location>
        <begin position="22"/>
        <end position="133"/>
    </location>
</feature>
<dbReference type="HOGENOM" id="CLU_149264_0_0_0"/>
<name>I3ZEN4_TERRK</name>
<feature type="region of interest" description="Disordered" evidence="1">
    <location>
        <begin position="79"/>
        <end position="110"/>
    </location>
</feature>
<evidence type="ECO:0000313" key="3">
    <source>
        <dbReference type="EMBL" id="AFL87702.1"/>
    </source>
</evidence>
<protein>
    <recommendedName>
        <fullName evidence="5">P pilus assembly/Cpx signaling pathway, periplasmic inhibitor/zinc-resistance associated protein</fullName>
    </recommendedName>
</protein>
<dbReference type="eggNOG" id="ENOG5033AAP">
    <property type="taxonomic scope" value="Bacteria"/>
</dbReference>
<evidence type="ECO:0000256" key="2">
    <source>
        <dbReference type="SAM" id="SignalP"/>
    </source>
</evidence>
<reference evidence="3 4" key="1">
    <citation type="submission" date="2012-06" db="EMBL/GenBank/DDBJ databases">
        <title>Complete genome of Terriglobus roseus DSM 18391.</title>
        <authorList>
            <consortium name="US DOE Joint Genome Institute (JGI-PGF)"/>
            <person name="Lucas S."/>
            <person name="Copeland A."/>
            <person name="Lapidus A."/>
            <person name="Glavina del Rio T."/>
            <person name="Dalin E."/>
            <person name="Tice H."/>
            <person name="Bruce D."/>
            <person name="Goodwin L."/>
            <person name="Pitluck S."/>
            <person name="Peters L."/>
            <person name="Mikhailova N."/>
            <person name="Munk A.C.C."/>
            <person name="Kyrpides N."/>
            <person name="Mavromatis K."/>
            <person name="Ivanova N."/>
            <person name="Brettin T."/>
            <person name="Detter J.C."/>
            <person name="Han C."/>
            <person name="Larimer F."/>
            <person name="Land M."/>
            <person name="Hauser L."/>
            <person name="Markowitz V."/>
            <person name="Cheng J.-F."/>
            <person name="Hugenholtz P."/>
            <person name="Woyke T."/>
            <person name="Wu D."/>
            <person name="Brambilla E."/>
            <person name="Klenk H.-P."/>
            <person name="Eisen J.A."/>
        </authorList>
    </citation>
    <scope>NUCLEOTIDE SEQUENCE [LARGE SCALE GENOMIC DNA]</scope>
    <source>
        <strain evidence="4">DSM 18391 / NRRL B-41598 / KBS 63</strain>
    </source>
</reference>
<evidence type="ECO:0000256" key="1">
    <source>
        <dbReference type="SAM" id="MobiDB-lite"/>
    </source>
</evidence>
<dbReference type="AlphaFoldDB" id="I3ZEN4"/>
<dbReference type="Proteomes" id="UP000006056">
    <property type="component" value="Chromosome"/>
</dbReference>
<feature type="signal peptide" evidence="2">
    <location>
        <begin position="1"/>
        <end position="21"/>
    </location>
</feature>
<sequence>MKRTLSLAALVLAVSTLSVTAAPAFAQQANEATMAQHQGKHDPHKTAMKMGRKLGLSQDQTAKLEPILAERRNKMEALSADTSLTEAQRKQQRRTIAQSTRMQMGNVLTPDQMKQLKEMHREKAREKAGTPAV</sequence>
<keyword evidence="4" id="KW-1185">Reference proteome</keyword>
<gene>
    <name evidence="3" type="ordered locus">Terro_1393</name>
</gene>
<dbReference type="EMBL" id="CP003379">
    <property type="protein sequence ID" value="AFL87702.1"/>
    <property type="molecule type" value="Genomic_DNA"/>
</dbReference>
<evidence type="ECO:0008006" key="5">
    <source>
        <dbReference type="Google" id="ProtNLM"/>
    </source>
</evidence>